<accession>A0A058ZYJ1</accession>
<sequence>MNAAEIMSPPPPFPPLPPSRCVEVHGVGGIGKTMAAGVIYGRLGKDGDLLDVLKVDDKLLAKGLDPEEGPEELSKSLVHCAGKYPWVSKHSVPSTMASRQVQRSMASDIGEVGEIGSSK</sequence>
<evidence type="ECO:0008006" key="2">
    <source>
        <dbReference type="Google" id="ProtNLM"/>
    </source>
</evidence>
<dbReference type="Gramene" id="KCW46843">
    <property type="protein sequence ID" value="KCW46843"/>
    <property type="gene ID" value="EUGRSUZ_K00653"/>
</dbReference>
<dbReference type="EMBL" id="KK198763">
    <property type="protein sequence ID" value="KCW46843.1"/>
    <property type="molecule type" value="Genomic_DNA"/>
</dbReference>
<reference evidence="1" key="1">
    <citation type="submission" date="2013-07" db="EMBL/GenBank/DDBJ databases">
        <title>The genome of Eucalyptus grandis.</title>
        <authorList>
            <person name="Schmutz J."/>
            <person name="Hayes R."/>
            <person name="Myburg A."/>
            <person name="Tuskan G."/>
            <person name="Grattapaglia D."/>
            <person name="Rokhsar D.S."/>
        </authorList>
    </citation>
    <scope>NUCLEOTIDE SEQUENCE</scope>
    <source>
        <tissue evidence="1">Leaf extractions</tissue>
    </source>
</reference>
<evidence type="ECO:0000313" key="1">
    <source>
        <dbReference type="EMBL" id="KCW46843.1"/>
    </source>
</evidence>
<dbReference type="InParanoid" id="A0A058ZYJ1"/>
<dbReference type="AlphaFoldDB" id="A0A058ZYJ1"/>
<protein>
    <recommendedName>
        <fullName evidence="2">NB-ARC domain-containing protein</fullName>
    </recommendedName>
</protein>
<organism evidence="1">
    <name type="scientific">Eucalyptus grandis</name>
    <name type="common">Flooded gum</name>
    <dbReference type="NCBI Taxonomy" id="71139"/>
    <lineage>
        <taxon>Eukaryota</taxon>
        <taxon>Viridiplantae</taxon>
        <taxon>Streptophyta</taxon>
        <taxon>Embryophyta</taxon>
        <taxon>Tracheophyta</taxon>
        <taxon>Spermatophyta</taxon>
        <taxon>Magnoliopsida</taxon>
        <taxon>eudicotyledons</taxon>
        <taxon>Gunneridae</taxon>
        <taxon>Pentapetalae</taxon>
        <taxon>rosids</taxon>
        <taxon>malvids</taxon>
        <taxon>Myrtales</taxon>
        <taxon>Myrtaceae</taxon>
        <taxon>Myrtoideae</taxon>
        <taxon>Eucalypteae</taxon>
        <taxon>Eucalyptus</taxon>
    </lineage>
</organism>
<name>A0A058ZYJ1_EUCGR</name>
<proteinExistence type="predicted"/>
<gene>
    <name evidence="1" type="ORF">EUGRSUZ_K00653</name>
</gene>